<dbReference type="Gramene" id="mRNA:HanXRQr2_Chr10g0420311">
    <property type="protein sequence ID" value="CDS:HanXRQr2_Chr10g0420311.1"/>
    <property type="gene ID" value="HanXRQr2_Chr10g0420311"/>
</dbReference>
<feature type="transmembrane region" description="Helical" evidence="1">
    <location>
        <begin position="15"/>
        <end position="34"/>
    </location>
</feature>
<name>A0A9K3HUR4_HELAN</name>
<evidence type="ECO:0000313" key="3">
    <source>
        <dbReference type="Proteomes" id="UP000215914"/>
    </source>
</evidence>
<dbReference type="AlphaFoldDB" id="A0A9K3HUR4"/>
<keyword evidence="1" id="KW-0812">Transmembrane</keyword>
<evidence type="ECO:0000313" key="2">
    <source>
        <dbReference type="EMBL" id="KAF5784724.1"/>
    </source>
</evidence>
<organism evidence="2 3">
    <name type="scientific">Helianthus annuus</name>
    <name type="common">Common sunflower</name>
    <dbReference type="NCBI Taxonomy" id="4232"/>
    <lineage>
        <taxon>Eukaryota</taxon>
        <taxon>Viridiplantae</taxon>
        <taxon>Streptophyta</taxon>
        <taxon>Embryophyta</taxon>
        <taxon>Tracheophyta</taxon>
        <taxon>Spermatophyta</taxon>
        <taxon>Magnoliopsida</taxon>
        <taxon>eudicotyledons</taxon>
        <taxon>Gunneridae</taxon>
        <taxon>Pentapetalae</taxon>
        <taxon>asterids</taxon>
        <taxon>campanulids</taxon>
        <taxon>Asterales</taxon>
        <taxon>Asteraceae</taxon>
        <taxon>Asteroideae</taxon>
        <taxon>Heliantheae alliance</taxon>
        <taxon>Heliantheae</taxon>
        <taxon>Helianthus</taxon>
    </lineage>
</organism>
<gene>
    <name evidence="2" type="ORF">HanXRQr2_Chr10g0420311</name>
</gene>
<keyword evidence="1" id="KW-1133">Transmembrane helix</keyword>
<evidence type="ECO:0000256" key="1">
    <source>
        <dbReference type="SAM" id="Phobius"/>
    </source>
</evidence>
<sequence>MNFYKITLQKVADNYQNATATFFFTFFQFVRLFYFHRNLTLLLYSTRFLEFKFEYPKNRPNEHRYLKS</sequence>
<protein>
    <submittedName>
        <fullName evidence="2">Uncharacterized protein</fullName>
    </submittedName>
</protein>
<dbReference type="Proteomes" id="UP000215914">
    <property type="component" value="Unassembled WGS sequence"/>
</dbReference>
<keyword evidence="3" id="KW-1185">Reference proteome</keyword>
<reference evidence="2" key="2">
    <citation type="submission" date="2020-06" db="EMBL/GenBank/DDBJ databases">
        <title>Helianthus annuus Genome sequencing and assembly Release 2.</title>
        <authorList>
            <person name="Gouzy J."/>
            <person name="Langlade N."/>
            <person name="Munos S."/>
        </authorList>
    </citation>
    <scope>NUCLEOTIDE SEQUENCE</scope>
    <source>
        <tissue evidence="2">Leaves</tissue>
    </source>
</reference>
<comment type="caution">
    <text evidence="2">The sequence shown here is derived from an EMBL/GenBank/DDBJ whole genome shotgun (WGS) entry which is preliminary data.</text>
</comment>
<reference evidence="2" key="1">
    <citation type="journal article" date="2017" name="Nature">
        <title>The sunflower genome provides insights into oil metabolism, flowering and Asterid evolution.</title>
        <authorList>
            <person name="Badouin H."/>
            <person name="Gouzy J."/>
            <person name="Grassa C.J."/>
            <person name="Murat F."/>
            <person name="Staton S.E."/>
            <person name="Cottret L."/>
            <person name="Lelandais-Briere C."/>
            <person name="Owens G.L."/>
            <person name="Carrere S."/>
            <person name="Mayjonade B."/>
            <person name="Legrand L."/>
            <person name="Gill N."/>
            <person name="Kane N.C."/>
            <person name="Bowers J.E."/>
            <person name="Hubner S."/>
            <person name="Bellec A."/>
            <person name="Berard A."/>
            <person name="Berges H."/>
            <person name="Blanchet N."/>
            <person name="Boniface M.C."/>
            <person name="Brunel D."/>
            <person name="Catrice O."/>
            <person name="Chaidir N."/>
            <person name="Claudel C."/>
            <person name="Donnadieu C."/>
            <person name="Faraut T."/>
            <person name="Fievet G."/>
            <person name="Helmstetter N."/>
            <person name="King M."/>
            <person name="Knapp S.J."/>
            <person name="Lai Z."/>
            <person name="Le Paslier M.C."/>
            <person name="Lippi Y."/>
            <person name="Lorenzon L."/>
            <person name="Mandel J.R."/>
            <person name="Marage G."/>
            <person name="Marchand G."/>
            <person name="Marquand E."/>
            <person name="Bret-Mestries E."/>
            <person name="Morien E."/>
            <person name="Nambeesan S."/>
            <person name="Nguyen T."/>
            <person name="Pegot-Espagnet P."/>
            <person name="Pouilly N."/>
            <person name="Raftis F."/>
            <person name="Sallet E."/>
            <person name="Schiex T."/>
            <person name="Thomas J."/>
            <person name="Vandecasteele C."/>
            <person name="Vares D."/>
            <person name="Vear F."/>
            <person name="Vautrin S."/>
            <person name="Crespi M."/>
            <person name="Mangin B."/>
            <person name="Burke J.M."/>
            <person name="Salse J."/>
            <person name="Munos S."/>
            <person name="Vincourt P."/>
            <person name="Rieseberg L.H."/>
            <person name="Langlade N.B."/>
        </authorList>
    </citation>
    <scope>NUCLEOTIDE SEQUENCE</scope>
    <source>
        <tissue evidence="2">Leaves</tissue>
    </source>
</reference>
<dbReference type="EMBL" id="MNCJ02000325">
    <property type="protein sequence ID" value="KAF5784724.1"/>
    <property type="molecule type" value="Genomic_DNA"/>
</dbReference>
<accession>A0A9K3HUR4</accession>
<keyword evidence="1" id="KW-0472">Membrane</keyword>
<proteinExistence type="predicted"/>